<comment type="caution">
    <text evidence="2">The sequence shown here is derived from an EMBL/GenBank/DDBJ whole genome shotgun (WGS) entry which is preliminary data.</text>
</comment>
<keyword evidence="3" id="KW-1185">Reference proteome</keyword>
<organism evidence="2 3">
    <name type="scientific">Scylla paramamosain</name>
    <name type="common">Mud crab</name>
    <dbReference type="NCBI Taxonomy" id="85552"/>
    <lineage>
        <taxon>Eukaryota</taxon>
        <taxon>Metazoa</taxon>
        <taxon>Ecdysozoa</taxon>
        <taxon>Arthropoda</taxon>
        <taxon>Crustacea</taxon>
        <taxon>Multicrustacea</taxon>
        <taxon>Malacostraca</taxon>
        <taxon>Eumalacostraca</taxon>
        <taxon>Eucarida</taxon>
        <taxon>Decapoda</taxon>
        <taxon>Pleocyemata</taxon>
        <taxon>Brachyura</taxon>
        <taxon>Eubrachyura</taxon>
        <taxon>Portunoidea</taxon>
        <taxon>Portunidae</taxon>
        <taxon>Portuninae</taxon>
        <taxon>Scylla</taxon>
    </lineage>
</organism>
<evidence type="ECO:0000256" key="1">
    <source>
        <dbReference type="SAM" id="MobiDB-lite"/>
    </source>
</evidence>
<evidence type="ECO:0000313" key="2">
    <source>
        <dbReference type="EMBL" id="KAK8382887.1"/>
    </source>
</evidence>
<proteinExistence type="predicted"/>
<evidence type="ECO:0000313" key="3">
    <source>
        <dbReference type="Proteomes" id="UP001487740"/>
    </source>
</evidence>
<feature type="region of interest" description="Disordered" evidence="1">
    <location>
        <begin position="23"/>
        <end position="58"/>
    </location>
</feature>
<feature type="region of interest" description="Disordered" evidence="1">
    <location>
        <begin position="87"/>
        <end position="117"/>
    </location>
</feature>
<accession>A0AAW0T6P6</accession>
<dbReference type="Proteomes" id="UP001487740">
    <property type="component" value="Unassembled WGS sequence"/>
</dbReference>
<gene>
    <name evidence="2" type="ORF">O3P69_011444</name>
</gene>
<sequence length="117" mass="12538">MPCSSLSVTHARLLHCTETPRQLEKVVSSSRTRRRTPLEPPPSRVSSRDPDVAGPATRGWGASFRGIRLLVLASGLLRVPGQVRETPGQVRKAPGQVTNGGAVAMNTQPPVLPGEVW</sequence>
<protein>
    <submittedName>
        <fullName evidence="2">Uncharacterized protein</fullName>
    </submittedName>
</protein>
<dbReference type="EMBL" id="JARAKH010000038">
    <property type="protein sequence ID" value="KAK8382887.1"/>
    <property type="molecule type" value="Genomic_DNA"/>
</dbReference>
<reference evidence="2 3" key="1">
    <citation type="submission" date="2023-03" db="EMBL/GenBank/DDBJ databases">
        <title>High-quality genome of Scylla paramamosain provides insights in environmental adaptation.</title>
        <authorList>
            <person name="Zhang L."/>
        </authorList>
    </citation>
    <scope>NUCLEOTIDE SEQUENCE [LARGE SCALE GENOMIC DNA]</scope>
    <source>
        <strain evidence="2">LZ_2023a</strain>
        <tissue evidence="2">Muscle</tissue>
    </source>
</reference>
<name>A0AAW0T6P6_SCYPA</name>
<dbReference type="AlphaFoldDB" id="A0AAW0T6P6"/>